<evidence type="ECO:0000256" key="6">
    <source>
        <dbReference type="ARBA" id="ARBA00022679"/>
    </source>
</evidence>
<feature type="transmembrane region" description="Helical" evidence="15">
    <location>
        <begin position="7"/>
        <end position="27"/>
    </location>
</feature>
<evidence type="ECO:0000259" key="17">
    <source>
        <dbReference type="PROSITE" id="PS50885"/>
    </source>
</evidence>
<dbReference type="InterPro" id="IPR003594">
    <property type="entry name" value="HATPase_dom"/>
</dbReference>
<dbReference type="STRING" id="1392998.ANME2D_01253"/>
<dbReference type="EC" id="2.7.13.3" evidence="3"/>
<keyword evidence="12" id="KW-0902">Two-component regulatory system</keyword>
<dbReference type="PROSITE" id="PS50109">
    <property type="entry name" value="HIS_KIN"/>
    <property type="match status" value="1"/>
</dbReference>
<dbReference type="EMBL" id="FZMP01000066">
    <property type="protein sequence ID" value="SNQ60064.1"/>
    <property type="molecule type" value="Genomic_DNA"/>
</dbReference>
<dbReference type="SMART" id="SM00388">
    <property type="entry name" value="HisKA"/>
    <property type="match status" value="1"/>
</dbReference>
<evidence type="ECO:0000256" key="9">
    <source>
        <dbReference type="ARBA" id="ARBA00022777"/>
    </source>
</evidence>
<reference evidence="19" key="1">
    <citation type="submission" date="2017-06" db="EMBL/GenBank/DDBJ databases">
        <authorList>
            <person name="Cremers G."/>
        </authorList>
    </citation>
    <scope>NUCLEOTIDE SEQUENCE [LARGE SCALE GENOMIC DNA]</scope>
</reference>
<dbReference type="RefSeq" id="WP_096204332.1">
    <property type="nucleotide sequence ID" value="NZ_FZMP01000066.1"/>
</dbReference>
<comment type="subcellular location">
    <subcellularLocation>
        <location evidence="2">Cell membrane</location>
        <topology evidence="2">Multi-pass membrane protein</topology>
    </subcellularLocation>
</comment>
<dbReference type="CDD" id="cd12912">
    <property type="entry name" value="PDC2_MCP_like"/>
    <property type="match status" value="1"/>
</dbReference>
<keyword evidence="11 15" id="KW-1133">Transmembrane helix</keyword>
<dbReference type="Gene3D" id="3.30.450.20">
    <property type="entry name" value="PAS domain"/>
    <property type="match status" value="1"/>
</dbReference>
<keyword evidence="5" id="KW-0597">Phosphoprotein</keyword>
<dbReference type="SUPFAM" id="SSF55874">
    <property type="entry name" value="ATPase domain of HSP90 chaperone/DNA topoisomerase II/histidine kinase"/>
    <property type="match status" value="1"/>
</dbReference>
<keyword evidence="10" id="KW-0067">ATP-binding</keyword>
<keyword evidence="19" id="KW-1185">Reference proteome</keyword>
<evidence type="ECO:0000256" key="15">
    <source>
        <dbReference type="SAM" id="Phobius"/>
    </source>
</evidence>
<dbReference type="GO" id="GO:0000155">
    <property type="term" value="F:phosphorelay sensor kinase activity"/>
    <property type="evidence" value="ECO:0007669"/>
    <property type="project" value="InterPro"/>
</dbReference>
<dbReference type="PRINTS" id="PR00344">
    <property type="entry name" value="BCTRLSENSOR"/>
</dbReference>
<organism evidence="18 19">
    <name type="scientific">Candidatus Methanoperedens nitratireducens</name>
    <dbReference type="NCBI Taxonomy" id="1392998"/>
    <lineage>
        <taxon>Archaea</taxon>
        <taxon>Methanobacteriati</taxon>
        <taxon>Methanobacteriota</taxon>
        <taxon>Stenosarchaea group</taxon>
        <taxon>Methanomicrobia</taxon>
        <taxon>Methanosarcinales</taxon>
        <taxon>ANME-2 cluster</taxon>
        <taxon>Candidatus Methanoperedentaceae</taxon>
        <taxon>Candidatus Methanoperedens</taxon>
    </lineage>
</organism>
<dbReference type="InterPro" id="IPR029151">
    <property type="entry name" value="Sensor-like_sf"/>
</dbReference>
<comment type="catalytic activity">
    <reaction evidence="1">
        <text>ATP + protein L-histidine = ADP + protein N-phospho-L-histidine.</text>
        <dbReference type="EC" id="2.7.13.3"/>
    </reaction>
</comment>
<evidence type="ECO:0000256" key="2">
    <source>
        <dbReference type="ARBA" id="ARBA00004651"/>
    </source>
</evidence>
<dbReference type="InterPro" id="IPR036097">
    <property type="entry name" value="HisK_dim/P_sf"/>
</dbReference>
<evidence type="ECO:0000259" key="16">
    <source>
        <dbReference type="PROSITE" id="PS50109"/>
    </source>
</evidence>
<dbReference type="InterPro" id="IPR004358">
    <property type="entry name" value="Sig_transdc_His_kin-like_C"/>
</dbReference>
<dbReference type="Pfam" id="PF02518">
    <property type="entry name" value="HATPase_c"/>
    <property type="match status" value="1"/>
</dbReference>
<proteinExistence type="predicted"/>
<feature type="transmembrane region" description="Helical" evidence="15">
    <location>
        <begin position="272"/>
        <end position="291"/>
    </location>
</feature>
<dbReference type="SUPFAM" id="SSF103190">
    <property type="entry name" value="Sensory domain-like"/>
    <property type="match status" value="1"/>
</dbReference>
<evidence type="ECO:0000256" key="1">
    <source>
        <dbReference type="ARBA" id="ARBA00000085"/>
    </source>
</evidence>
<keyword evidence="9 18" id="KW-0418">Kinase</keyword>
<keyword evidence="4" id="KW-1003">Cell membrane</keyword>
<evidence type="ECO:0000256" key="5">
    <source>
        <dbReference type="ARBA" id="ARBA00022553"/>
    </source>
</evidence>
<dbReference type="Pfam" id="PF02743">
    <property type="entry name" value="dCache_1"/>
    <property type="match status" value="1"/>
</dbReference>
<dbReference type="InterPro" id="IPR036890">
    <property type="entry name" value="HATPase_C_sf"/>
</dbReference>
<dbReference type="CDD" id="cd12914">
    <property type="entry name" value="PDC1_DGC_like"/>
    <property type="match status" value="1"/>
</dbReference>
<protein>
    <recommendedName>
        <fullName evidence="3">histidine kinase</fullName>
        <ecNumber evidence="3">2.7.13.3</ecNumber>
    </recommendedName>
</protein>
<feature type="domain" description="HAMP" evidence="17">
    <location>
        <begin position="293"/>
        <end position="344"/>
    </location>
</feature>
<keyword evidence="7 15" id="KW-0812">Transmembrane</keyword>
<dbReference type="Pfam" id="PF00672">
    <property type="entry name" value="HAMP"/>
    <property type="match status" value="1"/>
</dbReference>
<dbReference type="SUPFAM" id="SSF47384">
    <property type="entry name" value="Homodimeric domain of signal transducing histidine kinase"/>
    <property type="match status" value="1"/>
</dbReference>
<evidence type="ECO:0000256" key="14">
    <source>
        <dbReference type="SAM" id="Coils"/>
    </source>
</evidence>
<dbReference type="InterPro" id="IPR033479">
    <property type="entry name" value="dCache_1"/>
</dbReference>
<dbReference type="CDD" id="cd00082">
    <property type="entry name" value="HisKA"/>
    <property type="match status" value="1"/>
</dbReference>
<accession>A0A284VLC7</accession>
<dbReference type="CDD" id="cd06225">
    <property type="entry name" value="HAMP"/>
    <property type="match status" value="1"/>
</dbReference>
<dbReference type="InterPro" id="IPR005467">
    <property type="entry name" value="His_kinase_dom"/>
</dbReference>
<dbReference type="OrthoDB" id="147099at2157"/>
<dbReference type="Proteomes" id="UP000218615">
    <property type="component" value="Unassembled WGS sequence"/>
</dbReference>
<dbReference type="InterPro" id="IPR003661">
    <property type="entry name" value="HisK_dim/P_dom"/>
</dbReference>
<sequence length="603" mass="67611">MNIRSEQILFFLIISVIPLSIVVYISYDYSKDAIRDSVMANLLGATENTGNAIDNWMDAREDDIRVISRSGIIAFKNKERSREYLNTFEREHQGVYSEFFILDAEGNIIFSTLNNTGNAGKEHYFIEAARGKLYISDISISEINGSPEIIIANPVIKNGTIAGILAARVSLENLYRIIEKIDIGRSGEVFIVNKDGNIIFHKNRSKILLDSINNNFAVREVTYEKNGINEYTNYKGEKVLGSYYWLPLYRWGIIVEENIDEAYEGALTLGQLIVSISSLAIIVVISLVMVISRRLTDPIKSLEEGATGLVKGDFKPIKVSSSNEIGRLTEIFNRTSAELLDIRKKLEDKIEIANKDLEEKNKKLISANEELKQLDKLKSDFISLVSHELKTPLSSIRLSAECLESEENMDPAVKKQLLKTMIRNIDRQTRFINEILDLSKIEAGKMEFRLEHADFGEIANMAYENIRQLALKKNITVSLDIPEKLPSVLADREKLIIVLNNLFENALKFTPDGGSILLSAKDEVDGIEVKMKDTGVGIEKEKLGKIFEKFYQVDSASRRKIGGCGLGLSISSGIIRAHGSEIHVESEPGKGSAFSFRLKKVGL</sequence>
<evidence type="ECO:0000256" key="3">
    <source>
        <dbReference type="ARBA" id="ARBA00012438"/>
    </source>
</evidence>
<dbReference type="AlphaFoldDB" id="A0A284VLC7"/>
<evidence type="ECO:0000256" key="4">
    <source>
        <dbReference type="ARBA" id="ARBA00022475"/>
    </source>
</evidence>
<keyword evidence="6" id="KW-0808">Transferase</keyword>
<feature type="domain" description="Histidine kinase" evidence="16">
    <location>
        <begin position="384"/>
        <end position="602"/>
    </location>
</feature>
<keyword evidence="14" id="KW-0175">Coiled coil</keyword>
<gene>
    <name evidence="18" type="ORF">MNV_1580002</name>
</gene>
<dbReference type="SMART" id="SM00304">
    <property type="entry name" value="HAMP"/>
    <property type="match status" value="1"/>
</dbReference>
<dbReference type="Gene3D" id="6.10.340.10">
    <property type="match status" value="1"/>
</dbReference>
<dbReference type="Gene3D" id="3.30.565.10">
    <property type="entry name" value="Histidine kinase-like ATPase, C-terminal domain"/>
    <property type="match status" value="1"/>
</dbReference>
<dbReference type="GO" id="GO:0005886">
    <property type="term" value="C:plasma membrane"/>
    <property type="evidence" value="ECO:0007669"/>
    <property type="project" value="UniProtKB-SubCell"/>
</dbReference>
<name>A0A284VLC7_9EURY</name>
<evidence type="ECO:0000256" key="7">
    <source>
        <dbReference type="ARBA" id="ARBA00022692"/>
    </source>
</evidence>
<keyword evidence="13 15" id="KW-0472">Membrane</keyword>
<dbReference type="InterPro" id="IPR003660">
    <property type="entry name" value="HAMP_dom"/>
</dbReference>
<evidence type="ECO:0000256" key="13">
    <source>
        <dbReference type="ARBA" id="ARBA00023136"/>
    </source>
</evidence>
<dbReference type="Gene3D" id="1.10.287.130">
    <property type="match status" value="1"/>
</dbReference>
<evidence type="ECO:0000256" key="10">
    <source>
        <dbReference type="ARBA" id="ARBA00022840"/>
    </source>
</evidence>
<keyword evidence="8" id="KW-0547">Nucleotide-binding</keyword>
<dbReference type="GO" id="GO:0005524">
    <property type="term" value="F:ATP binding"/>
    <property type="evidence" value="ECO:0007669"/>
    <property type="project" value="UniProtKB-KW"/>
</dbReference>
<dbReference type="SMART" id="SM00387">
    <property type="entry name" value="HATPase_c"/>
    <property type="match status" value="1"/>
</dbReference>
<dbReference type="InterPro" id="IPR050736">
    <property type="entry name" value="Sensor_HK_Regulatory"/>
</dbReference>
<evidence type="ECO:0000313" key="19">
    <source>
        <dbReference type="Proteomes" id="UP000218615"/>
    </source>
</evidence>
<feature type="coiled-coil region" evidence="14">
    <location>
        <begin position="336"/>
        <end position="377"/>
    </location>
</feature>
<evidence type="ECO:0000256" key="12">
    <source>
        <dbReference type="ARBA" id="ARBA00023012"/>
    </source>
</evidence>
<dbReference type="PANTHER" id="PTHR43711:SF31">
    <property type="entry name" value="HISTIDINE KINASE"/>
    <property type="match status" value="1"/>
</dbReference>
<evidence type="ECO:0000313" key="18">
    <source>
        <dbReference type="EMBL" id="SNQ60064.1"/>
    </source>
</evidence>
<dbReference type="PROSITE" id="PS50885">
    <property type="entry name" value="HAMP"/>
    <property type="match status" value="1"/>
</dbReference>
<evidence type="ECO:0000256" key="11">
    <source>
        <dbReference type="ARBA" id="ARBA00022989"/>
    </source>
</evidence>
<dbReference type="PANTHER" id="PTHR43711">
    <property type="entry name" value="TWO-COMPONENT HISTIDINE KINASE"/>
    <property type="match status" value="1"/>
</dbReference>
<dbReference type="Pfam" id="PF00512">
    <property type="entry name" value="HisKA"/>
    <property type="match status" value="1"/>
</dbReference>
<dbReference type="FunFam" id="3.30.565.10:FF:000023">
    <property type="entry name" value="PAS domain-containing sensor histidine kinase"/>
    <property type="match status" value="1"/>
</dbReference>
<evidence type="ECO:0000256" key="8">
    <source>
        <dbReference type="ARBA" id="ARBA00022741"/>
    </source>
</evidence>